<feature type="transmembrane region" description="Helical" evidence="11">
    <location>
        <begin position="598"/>
        <end position="619"/>
    </location>
</feature>
<feature type="transmembrane region" description="Helical" evidence="11">
    <location>
        <begin position="1198"/>
        <end position="1216"/>
    </location>
</feature>
<evidence type="ECO:0000256" key="6">
    <source>
        <dbReference type="ARBA" id="ARBA00022840"/>
    </source>
</evidence>
<feature type="coiled-coil region" evidence="9">
    <location>
        <begin position="774"/>
        <end position="805"/>
    </location>
</feature>
<name>A0A3N4IEM5_ASCIM</name>
<keyword evidence="14" id="KW-1185">Reference proteome</keyword>
<dbReference type="CDD" id="cd03233">
    <property type="entry name" value="ABCG_PDR_domain1"/>
    <property type="match status" value="1"/>
</dbReference>
<feature type="transmembrane region" description="Helical" evidence="11">
    <location>
        <begin position="1236"/>
        <end position="1266"/>
    </location>
</feature>
<dbReference type="PROSITE" id="PS50893">
    <property type="entry name" value="ABC_TRANSPORTER_2"/>
    <property type="match status" value="2"/>
</dbReference>
<dbReference type="SMART" id="SM00382">
    <property type="entry name" value="AAA"/>
    <property type="match status" value="2"/>
</dbReference>
<evidence type="ECO:0000259" key="12">
    <source>
        <dbReference type="PROSITE" id="PS50893"/>
    </source>
</evidence>
<feature type="domain" description="ABC transporter" evidence="12">
    <location>
        <begin position="824"/>
        <end position="1067"/>
    </location>
</feature>
<evidence type="ECO:0000313" key="13">
    <source>
        <dbReference type="EMBL" id="RPA84036.1"/>
    </source>
</evidence>
<dbReference type="InterPro" id="IPR003439">
    <property type="entry name" value="ABC_transporter-like_ATP-bd"/>
</dbReference>
<keyword evidence="3" id="KW-0813">Transport</keyword>
<feature type="transmembrane region" description="Helical" evidence="11">
    <location>
        <begin position="1307"/>
        <end position="1327"/>
    </location>
</feature>
<dbReference type="EMBL" id="ML119661">
    <property type="protein sequence ID" value="RPA84036.1"/>
    <property type="molecule type" value="Genomic_DNA"/>
</dbReference>
<evidence type="ECO:0000256" key="10">
    <source>
        <dbReference type="SAM" id="MobiDB-lite"/>
    </source>
</evidence>
<protein>
    <recommendedName>
        <fullName evidence="12">ABC transporter domain-containing protein</fullName>
    </recommendedName>
</protein>
<dbReference type="FunFam" id="3.40.50.300:FF:001010">
    <property type="entry name" value="ABC multidrug transporter (Eurofung)"/>
    <property type="match status" value="1"/>
</dbReference>
<evidence type="ECO:0000256" key="3">
    <source>
        <dbReference type="ARBA" id="ARBA00022448"/>
    </source>
</evidence>
<dbReference type="OrthoDB" id="245989at2759"/>
<evidence type="ECO:0000256" key="8">
    <source>
        <dbReference type="ARBA" id="ARBA00023136"/>
    </source>
</evidence>
<feature type="transmembrane region" description="Helical" evidence="11">
    <location>
        <begin position="1432"/>
        <end position="1452"/>
    </location>
</feature>
<evidence type="ECO:0000256" key="5">
    <source>
        <dbReference type="ARBA" id="ARBA00022741"/>
    </source>
</evidence>
<gene>
    <name evidence="13" type="ORF">BJ508DRAFT_413060</name>
</gene>
<dbReference type="Pfam" id="PF14510">
    <property type="entry name" value="ABC_trans_N"/>
    <property type="match status" value="1"/>
</dbReference>
<dbReference type="FunFam" id="3.40.50.300:FF:000054">
    <property type="entry name" value="ABC multidrug transporter atrF"/>
    <property type="match status" value="1"/>
</dbReference>
<dbReference type="Pfam" id="PF00005">
    <property type="entry name" value="ABC_tran"/>
    <property type="match status" value="2"/>
</dbReference>
<dbReference type="InterPro" id="IPR043926">
    <property type="entry name" value="ABCG_dom"/>
</dbReference>
<dbReference type="Proteomes" id="UP000275078">
    <property type="component" value="Unassembled WGS sequence"/>
</dbReference>
<feature type="transmembrane region" description="Helical" evidence="11">
    <location>
        <begin position="1278"/>
        <end position="1301"/>
    </location>
</feature>
<proteinExistence type="inferred from homology"/>
<dbReference type="GO" id="GO:0016020">
    <property type="term" value="C:membrane"/>
    <property type="evidence" value="ECO:0007669"/>
    <property type="project" value="UniProtKB-SubCell"/>
</dbReference>
<dbReference type="PANTHER" id="PTHR19241">
    <property type="entry name" value="ATP-BINDING CASSETTE TRANSPORTER"/>
    <property type="match status" value="1"/>
</dbReference>
<dbReference type="InterPro" id="IPR034003">
    <property type="entry name" value="ABCG_PDR_2"/>
</dbReference>
<keyword evidence="9" id="KW-0175">Coiled coil</keyword>
<dbReference type="SUPFAM" id="SSF52540">
    <property type="entry name" value="P-loop containing nucleoside triphosphate hydrolases"/>
    <property type="match status" value="2"/>
</dbReference>
<dbReference type="InterPro" id="IPR017871">
    <property type="entry name" value="ABC_transporter-like_CS"/>
</dbReference>
<dbReference type="PROSITE" id="PS00211">
    <property type="entry name" value="ABC_TRANSPORTER_1"/>
    <property type="match status" value="1"/>
</dbReference>
<feature type="transmembrane region" description="Helical" evidence="11">
    <location>
        <begin position="564"/>
        <end position="592"/>
    </location>
</feature>
<dbReference type="Pfam" id="PF06422">
    <property type="entry name" value="PDR_CDR"/>
    <property type="match status" value="1"/>
</dbReference>
<organism evidence="13 14">
    <name type="scientific">Ascobolus immersus RN42</name>
    <dbReference type="NCBI Taxonomy" id="1160509"/>
    <lineage>
        <taxon>Eukaryota</taxon>
        <taxon>Fungi</taxon>
        <taxon>Dikarya</taxon>
        <taxon>Ascomycota</taxon>
        <taxon>Pezizomycotina</taxon>
        <taxon>Pezizomycetes</taxon>
        <taxon>Pezizales</taxon>
        <taxon>Ascobolaceae</taxon>
        <taxon>Ascobolus</taxon>
    </lineage>
</organism>
<feature type="transmembrane region" description="Helical" evidence="11">
    <location>
        <begin position="659"/>
        <end position="678"/>
    </location>
</feature>
<keyword evidence="6" id="KW-0067">ATP-binding</keyword>
<evidence type="ECO:0000256" key="11">
    <source>
        <dbReference type="SAM" id="Phobius"/>
    </source>
</evidence>
<dbReference type="GO" id="GO:0016887">
    <property type="term" value="F:ATP hydrolysis activity"/>
    <property type="evidence" value="ECO:0007669"/>
    <property type="project" value="InterPro"/>
</dbReference>
<evidence type="ECO:0000256" key="7">
    <source>
        <dbReference type="ARBA" id="ARBA00022989"/>
    </source>
</evidence>
<feature type="transmembrane region" description="Helical" evidence="11">
    <location>
        <begin position="1167"/>
        <end position="1186"/>
    </location>
</feature>
<keyword evidence="5" id="KW-0547">Nucleotide-binding</keyword>
<feature type="region of interest" description="Disordered" evidence="10">
    <location>
        <begin position="1"/>
        <end position="23"/>
    </location>
</feature>
<evidence type="ECO:0000256" key="4">
    <source>
        <dbReference type="ARBA" id="ARBA00022692"/>
    </source>
</evidence>
<keyword evidence="7 11" id="KW-1133">Transmembrane helix</keyword>
<dbReference type="Pfam" id="PF19055">
    <property type="entry name" value="ABC2_membrane_7"/>
    <property type="match status" value="1"/>
</dbReference>
<dbReference type="InterPro" id="IPR003593">
    <property type="entry name" value="AAA+_ATPase"/>
</dbReference>
<dbReference type="GO" id="GO:0140359">
    <property type="term" value="F:ABC-type transporter activity"/>
    <property type="evidence" value="ECO:0007669"/>
    <property type="project" value="InterPro"/>
</dbReference>
<feature type="compositionally biased region" description="Acidic residues" evidence="10">
    <location>
        <begin position="69"/>
        <end position="78"/>
    </location>
</feature>
<dbReference type="Gene3D" id="3.40.50.300">
    <property type="entry name" value="P-loop containing nucleotide triphosphate hydrolases"/>
    <property type="match status" value="2"/>
</dbReference>
<feature type="transmembrane region" description="Helical" evidence="11">
    <location>
        <begin position="489"/>
        <end position="512"/>
    </location>
</feature>
<dbReference type="CDD" id="cd03232">
    <property type="entry name" value="ABCG_PDR_domain2"/>
    <property type="match status" value="1"/>
</dbReference>
<dbReference type="GO" id="GO:0005524">
    <property type="term" value="F:ATP binding"/>
    <property type="evidence" value="ECO:0007669"/>
    <property type="project" value="UniProtKB-KW"/>
</dbReference>
<evidence type="ECO:0000313" key="14">
    <source>
        <dbReference type="Proteomes" id="UP000275078"/>
    </source>
</evidence>
<keyword evidence="4 11" id="KW-0812">Transmembrane</keyword>
<accession>A0A3N4IEM5</accession>
<comment type="similarity">
    <text evidence="2">Belongs to the ABC transporter superfamily. ABCG family. PDR (TC 3.A.1.205) subfamily.</text>
</comment>
<sequence length="1458" mass="162271">MSSQQNTNDLEKQPLPTHDGGVDVLSAELEYAELARELTRQSQRTHRSQRNKEDGLVDVASGKGSDATSSEDGDFDLEEYLRGQQDDGVGWRKKKRIGVLFQDLTVRGMGGVKTYIKTFPHAFIEFAQPLLNLLPSRRGGEEVEILRDFRGVLKPGEMCLVLGRPGSGCTTFLKVMANQRHGYTGVDGEVMYGRFGAETFGKKYRGEAVYNQEDDVHHPTLTVGQTLGFALDTKTPAKGINGMSKAEVKEMIIKLLLKMFNIEHTRNTIVGNAFIRGVSGGERKRVSIAEMMITKATVCCWDNATRGLDASTALDYAKSMRIMTNIYQTTTFVSLYQASESIYKLFDKVLVIDEGRQVYFGPTSEARAYFEGLGYAKKPRQTTPDYLTGCTDEFEREFADGMDQSTVPCGPDRLQEAFRKSEAWKTINQEMEAYREEVRKDKDAEDEFIAAVKEGTKKAKKRSVYTIPYSQQVWALCKRQFALKWQDKLVFAVGWLTSLVIAFLVGSLYLNVPATSKGAFDRGGILFISILFNAFQAFSELPGTMMGRPILNRHKQYAFHRPSTLYVAQILVDLAFMSVQVFMYCLIVYFMTGLVRTAGAFFTFYLFIMCGYLAMALFFRVSGCLAPDFDSAIKPVGILITFMVVTCGYLIAPQYQQKWMSWIFYISGLGLSFSSLMANEFGRLDLKCGPESLVPYGPGYNDLRYQTCALAGSKPGSDIIDGSAYIEQTYEYRVSHIWRNFGIVLAVIIGSLLANMAASEYIQFNQGGKTVTFYAKENDERKKLNEKLKEKRNDLRLKRTMTNNRDTDSDTAGQMLKIESTAVLTWENLCYTVPVPGGQKQLLDNIFGYVKPGELTALMGASGAGKTTLLDVLASRKSIGVITGDVLIDGAKIGTAFQRGTAYAEQLDTHEPTQTVREALRFSAYLRQPATVSKQEKDDYVEQVITLLEMDNIADAIIGSPESGLAVEERKRVTIGVELAAKPELLLFLDEPTSGLDSQSAFNIVRFLRKLAHAGQAILCTIHQPNASLFENFDRLLLLQRGGQTVYFGDIGHDAKTLLGYFEKNGAVCPPDANPAEFILDAVGAGSAPRIGNRDWHDIWKTSPEFQATKDHIVQLKRERMEANKVTGSNDHLNDASKTEYATSHMTQLRLVTARTFLSFWRTPNYGYTRLFNHVALGLVSGLAFLKLDNSLTSMQQRIFVIFQTVVLPALILAQIEPKYQHARSIFMRENSSKMYGRSAFVISLVTAEMPYSVLCAVGFWITLYLPPGLRLEPSRAGYQFAMMLVCEIFSVTFGQAIAAWTPSPLIASLMNPPFLIIMSVFAGVNIPKANIPSWWRWLYEVNPFTRLLSGMISTELHGLAVKCTNSELNRFLIPDNASGCQEYAGEFARKAGGYLVPLGDKVCGYCKAKTGDAMLVGMGMADAWENRGRDIGILCAFAIANLVILGLGARFGKFGGR</sequence>
<dbReference type="InterPro" id="IPR010929">
    <property type="entry name" value="PDR_CDR_ABC"/>
</dbReference>
<dbReference type="InterPro" id="IPR013525">
    <property type="entry name" value="ABC2_TM"/>
</dbReference>
<keyword evidence="8 11" id="KW-0472">Membrane</keyword>
<reference evidence="13 14" key="1">
    <citation type="journal article" date="2018" name="Nat. Ecol. Evol.">
        <title>Pezizomycetes genomes reveal the molecular basis of ectomycorrhizal truffle lifestyle.</title>
        <authorList>
            <person name="Murat C."/>
            <person name="Payen T."/>
            <person name="Noel B."/>
            <person name="Kuo A."/>
            <person name="Morin E."/>
            <person name="Chen J."/>
            <person name="Kohler A."/>
            <person name="Krizsan K."/>
            <person name="Balestrini R."/>
            <person name="Da Silva C."/>
            <person name="Montanini B."/>
            <person name="Hainaut M."/>
            <person name="Levati E."/>
            <person name="Barry K.W."/>
            <person name="Belfiori B."/>
            <person name="Cichocki N."/>
            <person name="Clum A."/>
            <person name="Dockter R.B."/>
            <person name="Fauchery L."/>
            <person name="Guy J."/>
            <person name="Iotti M."/>
            <person name="Le Tacon F."/>
            <person name="Lindquist E.A."/>
            <person name="Lipzen A."/>
            <person name="Malagnac F."/>
            <person name="Mello A."/>
            <person name="Molinier V."/>
            <person name="Miyauchi S."/>
            <person name="Poulain J."/>
            <person name="Riccioni C."/>
            <person name="Rubini A."/>
            <person name="Sitrit Y."/>
            <person name="Splivallo R."/>
            <person name="Traeger S."/>
            <person name="Wang M."/>
            <person name="Zifcakova L."/>
            <person name="Wipf D."/>
            <person name="Zambonelli A."/>
            <person name="Paolocci F."/>
            <person name="Nowrousian M."/>
            <person name="Ottonello S."/>
            <person name="Baldrian P."/>
            <person name="Spatafora J.W."/>
            <person name="Henrissat B."/>
            <person name="Nagy L.G."/>
            <person name="Aury J.M."/>
            <person name="Wincker P."/>
            <person name="Grigoriev I.V."/>
            <person name="Bonfante P."/>
            <person name="Martin F.M."/>
        </authorList>
    </citation>
    <scope>NUCLEOTIDE SEQUENCE [LARGE SCALE GENOMIC DNA]</scope>
    <source>
        <strain evidence="13 14">RN42</strain>
    </source>
</reference>
<comment type="subcellular location">
    <subcellularLocation>
        <location evidence="1">Membrane</location>
        <topology evidence="1">Multi-pass membrane protein</topology>
    </subcellularLocation>
</comment>
<evidence type="ECO:0000256" key="9">
    <source>
        <dbReference type="SAM" id="Coils"/>
    </source>
</evidence>
<evidence type="ECO:0000256" key="2">
    <source>
        <dbReference type="ARBA" id="ARBA00006012"/>
    </source>
</evidence>
<evidence type="ECO:0000256" key="1">
    <source>
        <dbReference type="ARBA" id="ARBA00004141"/>
    </source>
</evidence>
<dbReference type="InterPro" id="IPR027417">
    <property type="entry name" value="P-loop_NTPase"/>
</dbReference>
<feature type="domain" description="ABC transporter" evidence="12">
    <location>
        <begin position="131"/>
        <end position="379"/>
    </location>
</feature>
<dbReference type="InterPro" id="IPR029481">
    <property type="entry name" value="ABC_trans_N"/>
</dbReference>
<feature type="transmembrane region" description="Helical" evidence="11">
    <location>
        <begin position="631"/>
        <end position="653"/>
    </location>
</feature>
<dbReference type="STRING" id="1160509.A0A3N4IEM5"/>
<feature type="transmembrane region" description="Helical" evidence="11">
    <location>
        <begin position="737"/>
        <end position="758"/>
    </location>
</feature>
<dbReference type="InterPro" id="IPR034001">
    <property type="entry name" value="ABCG_PDR_1"/>
</dbReference>
<feature type="transmembrane region" description="Helical" evidence="11">
    <location>
        <begin position="524"/>
        <end position="543"/>
    </location>
</feature>
<feature type="region of interest" description="Disordered" evidence="10">
    <location>
        <begin position="37"/>
        <end position="78"/>
    </location>
</feature>
<dbReference type="Pfam" id="PF01061">
    <property type="entry name" value="ABC2_membrane"/>
    <property type="match status" value="2"/>
</dbReference>